<feature type="compositionally biased region" description="Polar residues" evidence="1">
    <location>
        <begin position="29"/>
        <end position="49"/>
    </location>
</feature>
<gene>
    <name evidence="2" type="ORF">EB796_012901</name>
</gene>
<protein>
    <submittedName>
        <fullName evidence="2">Uncharacterized protein</fullName>
    </submittedName>
</protein>
<accession>A0A7J7JR02</accession>
<organism evidence="2 3">
    <name type="scientific">Bugula neritina</name>
    <name type="common">Brown bryozoan</name>
    <name type="synonym">Sertularia neritina</name>
    <dbReference type="NCBI Taxonomy" id="10212"/>
    <lineage>
        <taxon>Eukaryota</taxon>
        <taxon>Metazoa</taxon>
        <taxon>Spiralia</taxon>
        <taxon>Lophotrochozoa</taxon>
        <taxon>Bryozoa</taxon>
        <taxon>Gymnolaemata</taxon>
        <taxon>Cheilostomatida</taxon>
        <taxon>Flustrina</taxon>
        <taxon>Buguloidea</taxon>
        <taxon>Bugulidae</taxon>
        <taxon>Bugula</taxon>
    </lineage>
</organism>
<dbReference type="Proteomes" id="UP000593567">
    <property type="component" value="Unassembled WGS sequence"/>
</dbReference>
<evidence type="ECO:0000256" key="1">
    <source>
        <dbReference type="SAM" id="MobiDB-lite"/>
    </source>
</evidence>
<name>A0A7J7JR02_BUGNE</name>
<reference evidence="2" key="1">
    <citation type="submission" date="2020-06" db="EMBL/GenBank/DDBJ databases">
        <title>Draft genome of Bugula neritina, a colonial animal packing powerful symbionts and potential medicines.</title>
        <authorList>
            <person name="Rayko M."/>
        </authorList>
    </citation>
    <scope>NUCLEOTIDE SEQUENCE [LARGE SCALE GENOMIC DNA]</scope>
    <source>
        <strain evidence="2">Kwan_BN1</strain>
    </source>
</reference>
<feature type="compositionally biased region" description="Basic residues" evidence="1">
    <location>
        <begin position="13"/>
        <end position="24"/>
    </location>
</feature>
<dbReference type="EMBL" id="VXIV02001909">
    <property type="protein sequence ID" value="KAF6028789.1"/>
    <property type="molecule type" value="Genomic_DNA"/>
</dbReference>
<comment type="caution">
    <text evidence="2">The sequence shown here is derived from an EMBL/GenBank/DDBJ whole genome shotgun (WGS) entry which is preliminary data.</text>
</comment>
<dbReference type="AlphaFoldDB" id="A0A7J7JR02"/>
<sequence>MESSVGDTTEKAKKPHKRTNNKRVKLVELTNSSTVSPQSYNPQGYTAQPQTPPHLNLSLQLLVVLSQALSPLPDSDHQLPHLVVALVELGE</sequence>
<proteinExistence type="predicted"/>
<evidence type="ECO:0000313" key="3">
    <source>
        <dbReference type="Proteomes" id="UP000593567"/>
    </source>
</evidence>
<feature type="region of interest" description="Disordered" evidence="1">
    <location>
        <begin position="1"/>
        <end position="52"/>
    </location>
</feature>
<evidence type="ECO:0000313" key="2">
    <source>
        <dbReference type="EMBL" id="KAF6028789.1"/>
    </source>
</evidence>
<keyword evidence="3" id="KW-1185">Reference proteome</keyword>